<dbReference type="InterPro" id="IPR011990">
    <property type="entry name" value="TPR-like_helical_dom_sf"/>
</dbReference>
<dbReference type="InterPro" id="IPR010177">
    <property type="entry name" value="Paired_CXXCH_1"/>
</dbReference>
<feature type="repeat" description="TPR" evidence="2">
    <location>
        <begin position="519"/>
        <end position="552"/>
    </location>
</feature>
<dbReference type="PANTHER" id="PTHR35038:SF8">
    <property type="entry name" value="C-TYPE POLYHEME CYTOCHROME OMCC"/>
    <property type="match status" value="1"/>
</dbReference>
<dbReference type="InterPro" id="IPR051829">
    <property type="entry name" value="Multiheme_Cytochr_ET"/>
</dbReference>
<dbReference type="OrthoDB" id="9814800at2"/>
<dbReference type="Proteomes" id="UP000013165">
    <property type="component" value="Unassembled WGS sequence"/>
</dbReference>
<evidence type="ECO:0000256" key="2">
    <source>
        <dbReference type="PROSITE-ProRule" id="PRU00339"/>
    </source>
</evidence>
<dbReference type="Pfam" id="PF09699">
    <property type="entry name" value="Paired_CXXCH_1"/>
    <property type="match status" value="1"/>
</dbReference>
<gene>
    <name evidence="4" type="ORF">J057_05761</name>
</gene>
<dbReference type="SMART" id="SM00028">
    <property type="entry name" value="TPR"/>
    <property type="match status" value="3"/>
</dbReference>
<dbReference type="eggNOG" id="COG0457">
    <property type="taxonomic scope" value="Bacteria"/>
</dbReference>
<dbReference type="PATRIC" id="fig|626887.3.peg.1145"/>
<feature type="domain" description="Doubled CXXCH motif" evidence="3">
    <location>
        <begin position="272"/>
        <end position="298"/>
    </location>
</feature>
<comment type="caution">
    <text evidence="4">The sequence shown here is derived from an EMBL/GenBank/DDBJ whole genome shotgun (WGS) entry which is preliminary data.</text>
</comment>
<sequence>MQPAAPDTVLGDFDGATFDYFGTESRFFRRNDQFFVRTDGPDGKLQDFPIAYTFGVYPLQQYLIEMPGGRLQALGIVWDSRSTADGGQRWYHLYPEEPVRAGDPLHWTGLDQNWNFMCADCHSTNLAKNYDLETASYDTSWSEINVACEACHGPGKDHIEAMGSDKGNLANAGFSVSLSRAEPKAWVIDPKTGNPHPWKHGPEAQPELDVCAQCHSRRSTQFHGARPEDGLFNHFMPSLLEPGLYHVDGQIDGEVFVYGSFVQSRMYHAGVTCSDCHNPHSLELKAKGNAVCGQCHQASKYDVEAHHGHSPDSAGARCVNCHMPEKTYMGIDNRRDHSFRIPRPDLTADLDVPNACTQCHSDRTAQWAAEALEKRHGTPPDGHFARAIHAGRYGGSHAERLLSELILDTTQPAMARATAVSLLPRYLSGQSAPVLQQASRSDDPLVALGAAEALNGIPEQYRPMFGLPGLYDPHRVIRSLVASNLPPTAVSGNPPELRQRYDAAIADYIRSQQYNADRPESLVNLGNTYRQMGENDKAESYYREALDLAPHYAPAYVNLADFMRANGDDEAGKAVLEAGLELVEDPTTLQHSLGLLLVRQKRLDPALGYLQRSAESSTATARYVYVYAVALHSTGNTRQAIDVLEQALSRFSGDPQILSGLVSFHRELGQEKQAAHYQRLLQ</sequence>
<keyword evidence="5" id="KW-1185">Reference proteome</keyword>
<dbReference type="SUPFAM" id="SSF48695">
    <property type="entry name" value="Multiheme cytochromes"/>
    <property type="match status" value="1"/>
</dbReference>
<accession>N6X170</accession>
<reference evidence="4 5" key="1">
    <citation type="journal article" date="2013" name="Genome Announc.">
        <title>Genome Sequence of the Polycyclic Aromatic Hydrocarbon-Degrading Bacterium Strain Marinobacter nanhaiticus D15-8WT.</title>
        <authorList>
            <person name="Cui Z."/>
            <person name="Gao W."/>
            <person name="Li Q."/>
            <person name="Xu G."/>
            <person name="Zheng L."/>
        </authorList>
    </citation>
    <scope>NUCLEOTIDE SEQUENCE [LARGE SCALE GENOMIC DNA]</scope>
    <source>
        <strain evidence="4 5">D15-8W</strain>
    </source>
</reference>
<dbReference type="Gene3D" id="1.10.1130.10">
    <property type="entry name" value="Flavocytochrome C3, Chain A"/>
    <property type="match status" value="2"/>
</dbReference>
<dbReference type="PROSITE" id="PS50005">
    <property type="entry name" value="TPR"/>
    <property type="match status" value="1"/>
</dbReference>
<dbReference type="PANTHER" id="PTHR35038">
    <property type="entry name" value="DISSIMILATORY SULFITE REDUCTASE SIRA"/>
    <property type="match status" value="1"/>
</dbReference>
<dbReference type="InterPro" id="IPR036280">
    <property type="entry name" value="Multihaem_cyt_sf"/>
</dbReference>
<dbReference type="Pfam" id="PF00515">
    <property type="entry name" value="TPR_1"/>
    <property type="match status" value="1"/>
</dbReference>
<protein>
    <submittedName>
        <fullName evidence="4">Tetratricopeptide repeat protein</fullName>
    </submittedName>
</protein>
<dbReference type="EMBL" id="APLQ01000011">
    <property type="protein sequence ID" value="ENO14833.2"/>
    <property type="molecule type" value="Genomic_DNA"/>
</dbReference>
<proteinExistence type="predicted"/>
<evidence type="ECO:0000259" key="3">
    <source>
        <dbReference type="Pfam" id="PF09699"/>
    </source>
</evidence>
<evidence type="ECO:0000313" key="5">
    <source>
        <dbReference type="Proteomes" id="UP000013165"/>
    </source>
</evidence>
<keyword evidence="1" id="KW-0732">Signal</keyword>
<dbReference type="STRING" id="626887.J057_05761"/>
<name>N6X170_9GAMM</name>
<evidence type="ECO:0000256" key="1">
    <source>
        <dbReference type="ARBA" id="ARBA00022729"/>
    </source>
</evidence>
<keyword evidence="2" id="KW-0802">TPR repeat</keyword>
<dbReference type="AlphaFoldDB" id="N6X170"/>
<dbReference type="HOGENOM" id="CLU_013154_0_0_6"/>
<dbReference type="PROSITE" id="PS50293">
    <property type="entry name" value="TPR_REGION"/>
    <property type="match status" value="1"/>
</dbReference>
<evidence type="ECO:0000313" key="4">
    <source>
        <dbReference type="EMBL" id="ENO14833.2"/>
    </source>
</evidence>
<dbReference type="InterPro" id="IPR019734">
    <property type="entry name" value="TPR_rpt"/>
</dbReference>
<organism evidence="4 5">
    <name type="scientific">Marinobacter nanhaiticus D15-8W</name>
    <dbReference type="NCBI Taxonomy" id="626887"/>
    <lineage>
        <taxon>Bacteria</taxon>
        <taxon>Pseudomonadati</taxon>
        <taxon>Pseudomonadota</taxon>
        <taxon>Gammaproteobacteria</taxon>
        <taxon>Pseudomonadales</taxon>
        <taxon>Marinobacteraceae</taxon>
        <taxon>Marinobacter</taxon>
    </lineage>
</organism>
<dbReference type="SUPFAM" id="SSF48452">
    <property type="entry name" value="TPR-like"/>
    <property type="match status" value="1"/>
</dbReference>
<dbReference type="Pfam" id="PF13432">
    <property type="entry name" value="TPR_16"/>
    <property type="match status" value="1"/>
</dbReference>
<dbReference type="Gene3D" id="1.25.40.10">
    <property type="entry name" value="Tetratricopeptide repeat domain"/>
    <property type="match status" value="1"/>
</dbReference>